<feature type="region of interest" description="Disordered" evidence="1">
    <location>
        <begin position="159"/>
        <end position="188"/>
    </location>
</feature>
<comment type="caution">
    <text evidence="3">The sequence shown here is derived from an EMBL/GenBank/DDBJ whole genome shotgun (WGS) entry which is preliminary data.</text>
</comment>
<dbReference type="Proteomes" id="UP000540568">
    <property type="component" value="Unassembled WGS sequence"/>
</dbReference>
<feature type="domain" description="DUF222" evidence="2">
    <location>
        <begin position="395"/>
        <end position="453"/>
    </location>
</feature>
<feature type="region of interest" description="Disordered" evidence="1">
    <location>
        <begin position="327"/>
        <end position="350"/>
    </location>
</feature>
<dbReference type="AlphaFoldDB" id="A0A7W3J8H6"/>
<dbReference type="EMBL" id="JACGWV010000001">
    <property type="protein sequence ID" value="MBA8808217.1"/>
    <property type="molecule type" value="Genomic_DNA"/>
</dbReference>
<dbReference type="InterPro" id="IPR003870">
    <property type="entry name" value="DUF222"/>
</dbReference>
<keyword evidence="4" id="KW-1185">Reference proteome</keyword>
<dbReference type="CDD" id="cd00085">
    <property type="entry name" value="HNHc"/>
    <property type="match status" value="1"/>
</dbReference>
<sequence length="530" mass="55861">MAADERSGASRPVEEVLADLDGLLDELAGSLGPDNGHGPLTTARLVAASAHLRVAGTRMNAVRWSILPRIEAAGLWAQTGARSFAVWLARAEDTRTQTARRDVRTAKALRDHLPATLLAALAGRVGTDKIRALVDVATTSTVRTDALAAPAVDVATIEPVDVPDGGDQVEEPVSSTPVEEMGDGAGDTAAPGAPTWEEQLLDWSEQNGPDRFRGLVRYFARHADPEADERGYTKARQREYLDVAPTIGGYHLSGFLTEEHGQTLTAAIGSIMGAPAADDDRTPGQRRGQALADLSSIVLDHGHTGTGASVRPHLSVTVSRTELQALAAKSTATRPGSGSAPTTWTRARPPATGVADPVHPVVPGPGLFGAVAGTDAGTGAGAGSTSTDGVPDIKRPAVFTETSTPVPASVLRRIACDSEVTRIVFGPDSQILDVGRSKRTVTGQLRRAVIARDQRCVYGQCDQPPARCEVHHALRHWAHGGETSTANAALLCFHHHDLVDTQNIAMHYDDGWHFTHPNGHVTPPTRTGTA</sequence>
<proteinExistence type="predicted"/>
<evidence type="ECO:0000313" key="3">
    <source>
        <dbReference type="EMBL" id="MBA8808217.1"/>
    </source>
</evidence>
<feature type="domain" description="DUF222" evidence="2">
    <location>
        <begin position="48"/>
        <end position="146"/>
    </location>
</feature>
<evidence type="ECO:0000313" key="4">
    <source>
        <dbReference type="Proteomes" id="UP000540568"/>
    </source>
</evidence>
<evidence type="ECO:0000259" key="2">
    <source>
        <dbReference type="Pfam" id="PF02720"/>
    </source>
</evidence>
<accession>A0A7W3J8H6</accession>
<reference evidence="3 4" key="1">
    <citation type="submission" date="2020-07" db="EMBL/GenBank/DDBJ databases">
        <title>Sequencing the genomes of 1000 actinobacteria strains.</title>
        <authorList>
            <person name="Klenk H.-P."/>
        </authorList>
    </citation>
    <scope>NUCLEOTIDE SEQUENCE [LARGE SCALE GENOMIC DNA]</scope>
    <source>
        <strain evidence="3 4">DSM 44121</strain>
    </source>
</reference>
<feature type="domain" description="DUF222" evidence="2">
    <location>
        <begin position="197"/>
        <end position="337"/>
    </location>
</feature>
<dbReference type="RefSeq" id="WP_182616085.1">
    <property type="nucleotide sequence ID" value="NZ_BAAATF010000003.1"/>
</dbReference>
<organism evidence="3 4">
    <name type="scientific">Promicromonospora sukumoe</name>
    <dbReference type="NCBI Taxonomy" id="88382"/>
    <lineage>
        <taxon>Bacteria</taxon>
        <taxon>Bacillati</taxon>
        <taxon>Actinomycetota</taxon>
        <taxon>Actinomycetes</taxon>
        <taxon>Micrococcales</taxon>
        <taxon>Promicromonosporaceae</taxon>
        <taxon>Promicromonospora</taxon>
    </lineage>
</organism>
<name>A0A7W3J8H6_9MICO</name>
<gene>
    <name evidence="3" type="ORF">FHX71_002159</name>
</gene>
<dbReference type="InterPro" id="IPR003615">
    <property type="entry name" value="HNH_nuc"/>
</dbReference>
<protein>
    <recommendedName>
        <fullName evidence="2">DUF222 domain-containing protein</fullName>
    </recommendedName>
</protein>
<dbReference type="Pfam" id="PF02720">
    <property type="entry name" value="DUF222"/>
    <property type="match status" value="3"/>
</dbReference>
<feature type="compositionally biased region" description="Low complexity" evidence="1">
    <location>
        <begin position="340"/>
        <end position="350"/>
    </location>
</feature>
<evidence type="ECO:0000256" key="1">
    <source>
        <dbReference type="SAM" id="MobiDB-lite"/>
    </source>
</evidence>